<dbReference type="PANTHER" id="PTHR13318">
    <property type="entry name" value="PARTNER OF PAIRED, ISOFORM B-RELATED"/>
    <property type="match status" value="1"/>
</dbReference>
<keyword evidence="2" id="KW-1185">Reference proteome</keyword>
<dbReference type="AlphaFoldDB" id="A0A8S1E2J1"/>
<organism evidence="1 2">
    <name type="scientific">Cloeon dipterum</name>
    <dbReference type="NCBI Taxonomy" id="197152"/>
    <lineage>
        <taxon>Eukaryota</taxon>
        <taxon>Metazoa</taxon>
        <taxon>Ecdysozoa</taxon>
        <taxon>Arthropoda</taxon>
        <taxon>Hexapoda</taxon>
        <taxon>Insecta</taxon>
        <taxon>Pterygota</taxon>
        <taxon>Palaeoptera</taxon>
        <taxon>Ephemeroptera</taxon>
        <taxon>Pisciforma</taxon>
        <taxon>Baetidae</taxon>
        <taxon>Cloeon</taxon>
    </lineage>
</organism>
<dbReference type="Proteomes" id="UP000494165">
    <property type="component" value="Unassembled WGS sequence"/>
</dbReference>
<dbReference type="OrthoDB" id="2344483at2759"/>
<accession>A0A8S1E2J1</accession>
<dbReference type="SUPFAM" id="SSF52047">
    <property type="entry name" value="RNI-like"/>
    <property type="match status" value="2"/>
</dbReference>
<sequence>MRALPQLLSNWTKELNLDNLIDLSPPGECRWNVLKLLRLIALHAPNIESLTLRNFKGSLGKKTADCLTEMKQLKCISLDASIIHWRAFVLVCSSLPALRELNFAQYDTSIRSIHLKEIKKDLPRVSHLRTLKCNRMFIRTRRVLEKHLPHLDLVVKGIPTLPSMYDECKGQPSSERTFLSRQFHEHLTNQDLHVKYPNITHFKINFHKTCHVRHATLHEYLPNFQKLEALSLEDMCFPVVYYSLSKYGENLRSLRLIGLRGVPKLSLNRILEMCPKLEELDLDQIRVENSEPIENFSELKKLTWTSTSRLFSSSMDPSAILMAPNLREVKLFGKEFNLSNLIWMLVGAGPVSFLSNLESFHIHMAYGKSSHFRMKTVIDDRALLSFARSRRQPSLKATIIKRCAEYVYLNSKKHLAKIHSTPGPLRDEILKEVLKSRTISTDPSRKKEEKTNLLEAFNLLLNTRTTELNLDHLYALSTKNLNNQSALKFLFKSIAQRAPNVQTLAIRNFEGIFDTAMARLLIAMRKLRCISLDRCVLQWRTLIELCKNLPDLEELQIAQFDSTVKKMQLMRYEKEFKKDLAHLSQLKRLKCGKMCVDARRFLARHMEHLDLDVKGPIGRGIYDPFESSEERTFFCMPISDRIFRSFRPWLDNYPPNITHFRVMCSDFRAGNSSYYPDFANLEVLTLDYLRRPEAVDDMLMKYGGKLRSLRLSGQHYAQLHFRFARIFELCPQLEELDLDDVIMIDDSEPMNNFSELKQLTWNSTYSKDLSNILLAPNLQVVKIGANRLCHLNLYQALLDSAPPTLNNLHTFDINLKCIPAKADFHRICKHTRIFCRRKTRNSLIC</sequence>
<evidence type="ECO:0008006" key="3">
    <source>
        <dbReference type="Google" id="ProtNLM"/>
    </source>
</evidence>
<protein>
    <recommendedName>
        <fullName evidence="3">F-box domain-containing protein</fullName>
    </recommendedName>
</protein>
<proteinExistence type="predicted"/>
<dbReference type="InterPro" id="IPR032675">
    <property type="entry name" value="LRR_dom_sf"/>
</dbReference>
<evidence type="ECO:0000313" key="2">
    <source>
        <dbReference type="Proteomes" id="UP000494165"/>
    </source>
</evidence>
<reference evidence="1 2" key="1">
    <citation type="submission" date="2020-04" db="EMBL/GenBank/DDBJ databases">
        <authorList>
            <person name="Alioto T."/>
            <person name="Alioto T."/>
            <person name="Gomez Garrido J."/>
        </authorList>
    </citation>
    <scope>NUCLEOTIDE SEQUENCE [LARGE SCALE GENOMIC DNA]</scope>
</reference>
<evidence type="ECO:0000313" key="1">
    <source>
        <dbReference type="EMBL" id="CAB3386429.1"/>
    </source>
</evidence>
<name>A0A8S1E2J1_9INSE</name>
<dbReference type="GO" id="GO:0031146">
    <property type="term" value="P:SCF-dependent proteasomal ubiquitin-dependent protein catabolic process"/>
    <property type="evidence" value="ECO:0007669"/>
    <property type="project" value="TreeGrafter"/>
</dbReference>
<dbReference type="GO" id="GO:0019005">
    <property type="term" value="C:SCF ubiquitin ligase complex"/>
    <property type="evidence" value="ECO:0007669"/>
    <property type="project" value="TreeGrafter"/>
</dbReference>
<dbReference type="EMBL" id="CADEPI010000481">
    <property type="protein sequence ID" value="CAB3386429.1"/>
    <property type="molecule type" value="Genomic_DNA"/>
</dbReference>
<comment type="caution">
    <text evidence="1">The sequence shown here is derived from an EMBL/GenBank/DDBJ whole genome shotgun (WGS) entry which is preliminary data.</text>
</comment>
<dbReference type="Gene3D" id="3.80.10.10">
    <property type="entry name" value="Ribonuclease Inhibitor"/>
    <property type="match status" value="3"/>
</dbReference>
<gene>
    <name evidence="1" type="ORF">CLODIP_2_CD13532</name>
</gene>